<name>A0AAD9AHS3_9PEZI</name>
<dbReference type="AlphaFoldDB" id="A0AAD9AHS3"/>
<feature type="repeat" description="ANK" evidence="1">
    <location>
        <begin position="50"/>
        <end position="82"/>
    </location>
</feature>
<dbReference type="Proteomes" id="UP001243330">
    <property type="component" value="Unassembled WGS sequence"/>
</dbReference>
<organism evidence="2 3">
    <name type="scientific">Colletotrichum chrysophilum</name>
    <dbReference type="NCBI Taxonomy" id="1836956"/>
    <lineage>
        <taxon>Eukaryota</taxon>
        <taxon>Fungi</taxon>
        <taxon>Dikarya</taxon>
        <taxon>Ascomycota</taxon>
        <taxon>Pezizomycotina</taxon>
        <taxon>Sordariomycetes</taxon>
        <taxon>Hypocreomycetidae</taxon>
        <taxon>Glomerellales</taxon>
        <taxon>Glomerellaceae</taxon>
        <taxon>Colletotrichum</taxon>
        <taxon>Colletotrichum gloeosporioides species complex</taxon>
    </lineage>
</organism>
<dbReference type="PROSITE" id="PS50088">
    <property type="entry name" value="ANK_REPEAT"/>
    <property type="match status" value="1"/>
</dbReference>
<dbReference type="SMART" id="SM00248">
    <property type="entry name" value="ANK"/>
    <property type="match status" value="3"/>
</dbReference>
<evidence type="ECO:0000313" key="2">
    <source>
        <dbReference type="EMBL" id="KAK1848451.1"/>
    </source>
</evidence>
<sequence length="420" mass="48261">MSVSSDSIFERGHHNQTPLHVAVYWPNGLRILFELAEEACHDIIDQEDKAGLTPIQCAIAWQQAESVELLLEKRARIDLEETSNFFTHKAAIPLNCQSTRVCEILAKELAKRRKFMRDYALQQLSSEDVEYFQLGHKAILQGEAYDVITSLTNQGVWVPREWKLVQPGSIYHSLAMTDTLAEALFQSGFHEIDYMENGYTPLMMLYCWDLADSLRLIAWFDQHQANFYAPIPHVKSMGGSQDLRPEAKDFKLIHRLAYLLGKWTSQRYLFSPQLPLLPDRIYCNAPNDACQCYCAPNGCTPASSLAKGWLSMWDDKDEHFDWYSDSNGEKLSCILCGEDQDVLASVVRVFTFERLGMRHTCCRHNYPNTRWDGLDLRWGAARRFNLVSVMESSEVAEIRGEGFCDGDAGEIHIWRRIWNN</sequence>
<comment type="caution">
    <text evidence="2">The sequence shown here is derived from an EMBL/GenBank/DDBJ whole genome shotgun (WGS) entry which is preliminary data.</text>
</comment>
<evidence type="ECO:0000256" key="1">
    <source>
        <dbReference type="PROSITE-ProRule" id="PRU00023"/>
    </source>
</evidence>
<protein>
    <recommendedName>
        <fullName evidence="4">Ankyrin repeat protein</fullName>
    </recommendedName>
</protein>
<reference evidence="2" key="1">
    <citation type="submission" date="2023-01" db="EMBL/GenBank/DDBJ databases">
        <title>Colletotrichum chrysophilum M932 genome sequence.</title>
        <authorList>
            <person name="Baroncelli R."/>
        </authorList>
    </citation>
    <scope>NUCLEOTIDE SEQUENCE</scope>
    <source>
        <strain evidence="2">M932</strain>
    </source>
</reference>
<dbReference type="SUPFAM" id="SSF48403">
    <property type="entry name" value="Ankyrin repeat"/>
    <property type="match status" value="1"/>
</dbReference>
<proteinExistence type="predicted"/>
<keyword evidence="3" id="KW-1185">Reference proteome</keyword>
<dbReference type="InterPro" id="IPR036770">
    <property type="entry name" value="Ankyrin_rpt-contain_sf"/>
</dbReference>
<evidence type="ECO:0000313" key="3">
    <source>
        <dbReference type="Proteomes" id="UP001243330"/>
    </source>
</evidence>
<accession>A0AAD9AHS3</accession>
<evidence type="ECO:0008006" key="4">
    <source>
        <dbReference type="Google" id="ProtNLM"/>
    </source>
</evidence>
<dbReference type="Gene3D" id="1.25.40.20">
    <property type="entry name" value="Ankyrin repeat-containing domain"/>
    <property type="match status" value="1"/>
</dbReference>
<keyword evidence="1" id="KW-0040">ANK repeat</keyword>
<dbReference type="InterPro" id="IPR002110">
    <property type="entry name" value="Ankyrin_rpt"/>
</dbReference>
<gene>
    <name evidence="2" type="ORF">CCHR01_08913</name>
</gene>
<dbReference type="EMBL" id="JAQOWY010000171">
    <property type="protein sequence ID" value="KAK1848451.1"/>
    <property type="molecule type" value="Genomic_DNA"/>
</dbReference>